<dbReference type="PANTHER" id="PTHR44196">
    <property type="entry name" value="DEHYDROGENASE/REDUCTASE SDR FAMILY MEMBER 7B"/>
    <property type="match status" value="1"/>
</dbReference>
<keyword evidence="4" id="KW-0812">Transmembrane</keyword>
<evidence type="ECO:0000256" key="1">
    <source>
        <dbReference type="ARBA" id="ARBA00006484"/>
    </source>
</evidence>
<dbReference type="AlphaFoldDB" id="A0A4Z0BSS0"/>
<proteinExistence type="inferred from homology"/>
<evidence type="ECO:0000256" key="2">
    <source>
        <dbReference type="ARBA" id="ARBA00023002"/>
    </source>
</evidence>
<evidence type="ECO:0000256" key="4">
    <source>
        <dbReference type="SAM" id="Phobius"/>
    </source>
</evidence>
<dbReference type="OrthoDB" id="9790266at2"/>
<dbReference type="EMBL" id="SMLL01000003">
    <property type="protein sequence ID" value="TFZ01049.1"/>
    <property type="molecule type" value="Genomic_DNA"/>
</dbReference>
<dbReference type="PRINTS" id="PR00081">
    <property type="entry name" value="GDHRDH"/>
</dbReference>
<dbReference type="PANTHER" id="PTHR44196:SF1">
    <property type="entry name" value="DEHYDROGENASE_REDUCTASE SDR FAMILY MEMBER 7B"/>
    <property type="match status" value="1"/>
</dbReference>
<reference evidence="6 7" key="1">
    <citation type="submission" date="2019-03" db="EMBL/GenBank/DDBJ databases">
        <title>Ramlibacter rhizophilus CCTCC AB2015357, whole genome shotgun sequence.</title>
        <authorList>
            <person name="Zhang X."/>
            <person name="Feng G."/>
            <person name="Zhu H."/>
        </authorList>
    </citation>
    <scope>NUCLEOTIDE SEQUENCE [LARGE SCALE GENOMIC DNA]</scope>
    <source>
        <strain evidence="6 7">CCTCC AB2015357</strain>
    </source>
</reference>
<keyword evidence="7" id="KW-1185">Reference proteome</keyword>
<dbReference type="Proteomes" id="UP000297564">
    <property type="component" value="Unassembled WGS sequence"/>
</dbReference>
<dbReference type="Pfam" id="PF00106">
    <property type="entry name" value="adh_short"/>
    <property type="match status" value="1"/>
</dbReference>
<feature type="transmembrane region" description="Helical" evidence="4">
    <location>
        <begin position="313"/>
        <end position="335"/>
    </location>
</feature>
<dbReference type="InterPro" id="IPR036291">
    <property type="entry name" value="NAD(P)-bd_dom_sf"/>
</dbReference>
<dbReference type="InterPro" id="IPR057326">
    <property type="entry name" value="KR_dom"/>
</dbReference>
<evidence type="ECO:0000256" key="3">
    <source>
        <dbReference type="RuleBase" id="RU000363"/>
    </source>
</evidence>
<evidence type="ECO:0000313" key="7">
    <source>
        <dbReference type="Proteomes" id="UP000297564"/>
    </source>
</evidence>
<feature type="domain" description="Ketoreductase" evidence="5">
    <location>
        <begin position="7"/>
        <end position="189"/>
    </location>
</feature>
<dbReference type="SMART" id="SM00822">
    <property type="entry name" value="PKS_KR"/>
    <property type="match status" value="1"/>
</dbReference>
<dbReference type="InterPro" id="IPR020904">
    <property type="entry name" value="Sc_DH/Rdtase_CS"/>
</dbReference>
<dbReference type="PRINTS" id="PR00080">
    <property type="entry name" value="SDRFAMILY"/>
</dbReference>
<protein>
    <submittedName>
        <fullName evidence="6">SDR family NAD(P)-dependent oxidoreductase</fullName>
    </submittedName>
</protein>
<keyword evidence="4" id="KW-0472">Membrane</keyword>
<dbReference type="SUPFAM" id="SSF51735">
    <property type="entry name" value="NAD(P)-binding Rossmann-fold domains"/>
    <property type="match status" value="1"/>
</dbReference>
<sequence length="338" mass="36828">MKIGPDTVAVVTGASAGVGRAIAQEFARRGASVALLAREPQRLEQARAEMLRLGARQAIAIACDVAHEDQVEAAADRAERELGPIDVWINNAMVTIVAPVKQIEPEEFRRVTEVSYHGTVWGSLAALKRMRPRNRGSIVQVGSALAYRSIPLQAPYCGAKHAVRGFTESLRTELIYENSAIHLGMVELPAVNTPQFEWCRTRMSGHPKPLGTIYQPEVPARAVLQTVETGRRETYVAFSSAMAIWGDKLAPGLMDHYLAHKAYDGQQMDEPLAADRKDNLFDPVPGDFSAHGRFDAEASPHSTSQRMNLHLPWLLPCAAGLLALTLVAAGTAAGVRRR</sequence>
<name>A0A4Z0BSS0_9BURK</name>
<keyword evidence="4" id="KW-1133">Transmembrane helix</keyword>
<gene>
    <name evidence="6" type="ORF">EZ242_06540</name>
</gene>
<dbReference type="Gene3D" id="3.40.50.720">
    <property type="entry name" value="NAD(P)-binding Rossmann-like Domain"/>
    <property type="match status" value="1"/>
</dbReference>
<dbReference type="RefSeq" id="WP_135284346.1">
    <property type="nucleotide sequence ID" value="NZ_SMLL01000003.1"/>
</dbReference>
<organism evidence="6 7">
    <name type="scientific">Ramlibacter rhizophilus</name>
    <dbReference type="NCBI Taxonomy" id="1781167"/>
    <lineage>
        <taxon>Bacteria</taxon>
        <taxon>Pseudomonadati</taxon>
        <taxon>Pseudomonadota</taxon>
        <taxon>Betaproteobacteria</taxon>
        <taxon>Burkholderiales</taxon>
        <taxon>Comamonadaceae</taxon>
        <taxon>Ramlibacter</taxon>
    </lineage>
</organism>
<dbReference type="GO" id="GO:0016020">
    <property type="term" value="C:membrane"/>
    <property type="evidence" value="ECO:0007669"/>
    <property type="project" value="TreeGrafter"/>
</dbReference>
<evidence type="ECO:0000259" key="5">
    <source>
        <dbReference type="SMART" id="SM00822"/>
    </source>
</evidence>
<evidence type="ECO:0000313" key="6">
    <source>
        <dbReference type="EMBL" id="TFZ01049.1"/>
    </source>
</evidence>
<dbReference type="GO" id="GO:0016491">
    <property type="term" value="F:oxidoreductase activity"/>
    <property type="evidence" value="ECO:0007669"/>
    <property type="project" value="UniProtKB-KW"/>
</dbReference>
<comment type="similarity">
    <text evidence="1 3">Belongs to the short-chain dehydrogenases/reductases (SDR) family.</text>
</comment>
<dbReference type="NCBIfam" id="NF005495">
    <property type="entry name" value="PRK07109.1"/>
    <property type="match status" value="1"/>
</dbReference>
<comment type="caution">
    <text evidence="6">The sequence shown here is derived from an EMBL/GenBank/DDBJ whole genome shotgun (WGS) entry which is preliminary data.</text>
</comment>
<dbReference type="PROSITE" id="PS00061">
    <property type="entry name" value="ADH_SHORT"/>
    <property type="match status" value="1"/>
</dbReference>
<dbReference type="InterPro" id="IPR002347">
    <property type="entry name" value="SDR_fam"/>
</dbReference>
<accession>A0A4Z0BSS0</accession>
<keyword evidence="2" id="KW-0560">Oxidoreductase</keyword>